<dbReference type="AlphaFoldDB" id="A0AAU8JS50"/>
<gene>
    <name evidence="1" type="ORF">ABWK59_03795</name>
</gene>
<name>A0AAU8JS50_9ACTN</name>
<dbReference type="RefSeq" id="WP_354637863.1">
    <property type="nucleotide sequence ID" value="NZ_CP159872.1"/>
</dbReference>
<evidence type="ECO:0000313" key="1">
    <source>
        <dbReference type="EMBL" id="XCM78120.1"/>
    </source>
</evidence>
<organism evidence="1">
    <name type="scientific">Kitasatospora camelliae</name>
    <dbReference type="NCBI Taxonomy" id="3156397"/>
    <lineage>
        <taxon>Bacteria</taxon>
        <taxon>Bacillati</taxon>
        <taxon>Actinomycetota</taxon>
        <taxon>Actinomycetes</taxon>
        <taxon>Kitasatosporales</taxon>
        <taxon>Streptomycetaceae</taxon>
        <taxon>Kitasatospora</taxon>
    </lineage>
</organism>
<protein>
    <submittedName>
        <fullName evidence="1">Uncharacterized protein</fullName>
    </submittedName>
</protein>
<reference evidence="1" key="1">
    <citation type="submission" date="2024-06" db="EMBL/GenBank/DDBJ databases">
        <title>The genome sequences of Kitasatospora sp. strain HUAS MG31.</title>
        <authorList>
            <person name="Mo P."/>
        </authorList>
    </citation>
    <scope>NUCLEOTIDE SEQUENCE</scope>
    <source>
        <strain evidence="1">HUAS MG31</strain>
    </source>
</reference>
<dbReference type="EMBL" id="CP159872">
    <property type="protein sequence ID" value="XCM78120.1"/>
    <property type="molecule type" value="Genomic_DNA"/>
</dbReference>
<accession>A0AAU8JS50</accession>
<dbReference type="KEGG" id="kcm:ABWK59_03795"/>
<sequence length="69" mass="7168">MPRSKRDVQTLGDIFQLPSAPAPEAVLVRVRRLVASHAHGAEDCRLLLEALGLTAEHGTDGLTAPAGGG</sequence>
<proteinExistence type="predicted"/>